<protein>
    <recommendedName>
        <fullName evidence="1">ATPase AAA-type core domain-containing protein</fullName>
    </recommendedName>
</protein>
<organism evidence="2 3">
    <name type="scientific">Thiohalocapsa halophila</name>
    <dbReference type="NCBI Taxonomy" id="69359"/>
    <lineage>
        <taxon>Bacteria</taxon>
        <taxon>Pseudomonadati</taxon>
        <taxon>Pseudomonadota</taxon>
        <taxon>Gammaproteobacteria</taxon>
        <taxon>Chromatiales</taxon>
        <taxon>Chromatiaceae</taxon>
        <taxon>Thiohalocapsa</taxon>
    </lineage>
</organism>
<dbReference type="EMBL" id="NRRV01000106">
    <property type="protein sequence ID" value="MBK1633683.1"/>
    <property type="molecule type" value="Genomic_DNA"/>
</dbReference>
<dbReference type="InterPro" id="IPR027417">
    <property type="entry name" value="P-loop_NTPase"/>
</dbReference>
<proteinExistence type="predicted"/>
<feature type="domain" description="ATPase AAA-type core" evidence="1">
    <location>
        <begin position="25"/>
        <end position="332"/>
    </location>
</feature>
<dbReference type="Gene3D" id="3.40.50.300">
    <property type="entry name" value="P-loop containing nucleotide triphosphate hydrolases"/>
    <property type="match status" value="2"/>
</dbReference>
<evidence type="ECO:0000313" key="3">
    <source>
        <dbReference type="Proteomes" id="UP000748752"/>
    </source>
</evidence>
<keyword evidence="3" id="KW-1185">Reference proteome</keyword>
<dbReference type="PANTHER" id="PTHR32182:SF22">
    <property type="entry name" value="ATP-DEPENDENT ENDONUCLEASE, OLD FAMILY-RELATED"/>
    <property type="match status" value="1"/>
</dbReference>
<dbReference type="RefSeq" id="WP_200242753.1">
    <property type="nucleotide sequence ID" value="NZ_NRRV01000106.1"/>
</dbReference>
<dbReference type="SUPFAM" id="SSF52540">
    <property type="entry name" value="P-loop containing nucleoside triphosphate hydrolases"/>
    <property type="match status" value="1"/>
</dbReference>
<evidence type="ECO:0000313" key="2">
    <source>
        <dbReference type="EMBL" id="MBK1633683.1"/>
    </source>
</evidence>
<reference evidence="2 3" key="1">
    <citation type="journal article" date="2020" name="Microorganisms">
        <title>Osmotic Adaptation and Compatible Solute Biosynthesis of Phototrophic Bacteria as Revealed from Genome Analyses.</title>
        <authorList>
            <person name="Imhoff J.F."/>
            <person name="Rahn T."/>
            <person name="Kunzel S."/>
            <person name="Keller A."/>
            <person name="Neulinger S.C."/>
        </authorList>
    </citation>
    <scope>NUCLEOTIDE SEQUENCE [LARGE SCALE GENOMIC DNA]</scope>
    <source>
        <strain evidence="2 3">DSM 6210</strain>
    </source>
</reference>
<dbReference type="PIRSF" id="PIRSF029347">
    <property type="entry name" value="RecF"/>
    <property type="match status" value="1"/>
</dbReference>
<name>A0ABS1CPD3_9GAMM</name>
<comment type="caution">
    <text evidence="2">The sequence shown here is derived from an EMBL/GenBank/DDBJ whole genome shotgun (WGS) entry which is preliminary data.</text>
</comment>
<sequence>MLKRIYVSNFRNLVNFELRPEGLSLLMGPNGSGKSAVLDGLARLRDYVAGGLGMDSLFPQAEFNRWAQGDEVRQVYELDLEANGGLYRYRLVVRLLRGTGQVRMEEERLRFRDHDLFQFSIEDGQAKAQLFRDGGAKGPETLANWSVSGVGFLQARTENTELVAFREALARMYVIRLSPEAMAEDGGETDREARLPARDLSNFASWYLHLLQEATDQVFAVTAALRERLPGFVALSLVSSGERKVLKARFRFPGSAQEAQFSLRELSEGQRAMIALQTLLHCLPDAALLCVDEPENFLALPEIQPWLDAVYDRVEDERLQALLVSHHPRLINMLADDAGFWVHQDPDAGVARVSPITRSADTEGLQMSQLVERGWIIDA</sequence>
<dbReference type="Proteomes" id="UP000748752">
    <property type="component" value="Unassembled WGS sequence"/>
</dbReference>
<dbReference type="InterPro" id="IPR014555">
    <property type="entry name" value="RecF-like"/>
</dbReference>
<accession>A0ABS1CPD3</accession>
<dbReference type="InterPro" id="IPR003959">
    <property type="entry name" value="ATPase_AAA_core"/>
</dbReference>
<gene>
    <name evidence="2" type="ORF">CKO31_23650</name>
</gene>
<dbReference type="Pfam" id="PF13304">
    <property type="entry name" value="AAA_21"/>
    <property type="match status" value="1"/>
</dbReference>
<dbReference type="PANTHER" id="PTHR32182">
    <property type="entry name" value="DNA REPLICATION AND REPAIR PROTEIN RECF"/>
    <property type="match status" value="1"/>
</dbReference>
<evidence type="ECO:0000259" key="1">
    <source>
        <dbReference type="Pfam" id="PF13304"/>
    </source>
</evidence>